<dbReference type="AlphaFoldDB" id="A0A1R4AB19"/>
<evidence type="ECO:0000256" key="3">
    <source>
        <dbReference type="ARBA" id="ARBA00023134"/>
    </source>
</evidence>
<reference evidence="8 9" key="2">
    <citation type="journal article" date="2013" name="PLoS ONE">
        <title>Whole genome mapping and re-organization of the nuclear and mitochondrial genomes of Babesia microti isolates.</title>
        <authorList>
            <person name="Cornillot E."/>
            <person name="Dassouli A."/>
            <person name="Garg A."/>
            <person name="Pachikara N."/>
            <person name="Randazzo S."/>
            <person name="Depoix D."/>
            <person name="Carcy B."/>
            <person name="Delbecq S."/>
            <person name="Frutos R."/>
            <person name="Silva J.C."/>
            <person name="Sutton R."/>
            <person name="Krause P.J."/>
            <person name="Mamoun C.B."/>
        </authorList>
    </citation>
    <scope>NUCLEOTIDE SEQUENCE [LARGE SCALE GENOMIC DNA]</scope>
    <source>
        <strain evidence="8 9">RI</strain>
    </source>
</reference>
<dbReference type="VEuPathDB" id="PiroplasmaDB:BMR1_03g00126"/>
<protein>
    <recommendedName>
        <fullName evidence="5">Nucleolar GTP-binding protein 2</fullName>
    </recommendedName>
</protein>
<dbReference type="CDD" id="cd01858">
    <property type="entry name" value="NGP_1"/>
    <property type="match status" value="1"/>
</dbReference>
<dbReference type="GO" id="GO:0005730">
    <property type="term" value="C:nucleolus"/>
    <property type="evidence" value="ECO:0007669"/>
    <property type="project" value="UniProtKB-SubCell"/>
</dbReference>
<dbReference type="EMBL" id="LN871598">
    <property type="protein sequence ID" value="SJK86199.1"/>
    <property type="molecule type" value="Genomic_DNA"/>
</dbReference>
<dbReference type="InterPro" id="IPR024929">
    <property type="entry name" value="GNL2_CP_dom"/>
</dbReference>
<dbReference type="Pfam" id="PF01926">
    <property type="entry name" value="MMR_HSR1"/>
    <property type="match status" value="1"/>
</dbReference>
<reference evidence="8 9" key="1">
    <citation type="journal article" date="2012" name="Nucleic Acids Res.">
        <title>Sequencing of the smallest Apicomplexan genome from the human pathogen Babesia microti.</title>
        <authorList>
            <person name="Cornillot E."/>
            <person name="Hadj-Kaddour K."/>
            <person name="Dassouli A."/>
            <person name="Noel B."/>
            <person name="Ranwez V."/>
            <person name="Vacherie B."/>
            <person name="Augagneur Y."/>
            <person name="Bres V."/>
            <person name="Duclos A."/>
            <person name="Randazzo S."/>
            <person name="Carcy B."/>
            <person name="Debierre-Grockiego F."/>
            <person name="Delbecq S."/>
            <person name="Moubri-Menage K."/>
            <person name="Shams-Eldin H."/>
            <person name="Usmani-Brown S."/>
            <person name="Bringaud F."/>
            <person name="Wincker P."/>
            <person name="Vivares C.P."/>
            <person name="Schwarz R.T."/>
            <person name="Schetters T.P."/>
            <person name="Krause P.J."/>
            <person name="Gorenflot A."/>
            <person name="Berry V."/>
            <person name="Barbe V."/>
            <person name="Ben Mamoun C."/>
        </authorList>
    </citation>
    <scope>NUCLEOTIDE SEQUENCE [LARGE SCALE GENOMIC DNA]</scope>
    <source>
        <strain evidence="8 9">RI</strain>
    </source>
</reference>
<keyword evidence="3 5" id="KW-0342">GTP-binding</keyword>
<gene>
    <name evidence="8" type="ORF">BMR1_03g00126</name>
</gene>
<dbReference type="PANTHER" id="PTHR11089">
    <property type="entry name" value="GTP-BINDING PROTEIN-RELATED"/>
    <property type="match status" value="1"/>
</dbReference>
<dbReference type="RefSeq" id="XP_021338387.1">
    <property type="nucleotide sequence ID" value="XM_021481788.1"/>
</dbReference>
<dbReference type="OrthoDB" id="444945at2759"/>
<feature type="domain" description="CP-type G" evidence="7">
    <location>
        <begin position="188"/>
        <end position="348"/>
    </location>
</feature>
<accession>A0A1R4AB19</accession>
<dbReference type="SUPFAM" id="SSF52540">
    <property type="entry name" value="P-loop containing nucleoside triphosphate hydrolases"/>
    <property type="match status" value="1"/>
</dbReference>
<dbReference type="Proteomes" id="UP000002899">
    <property type="component" value="Chromosome III"/>
</dbReference>
<dbReference type="Gene3D" id="1.10.1580.10">
    <property type="match status" value="1"/>
</dbReference>
<evidence type="ECO:0000256" key="5">
    <source>
        <dbReference type="RuleBase" id="RU364023"/>
    </source>
</evidence>
<dbReference type="InterPro" id="IPR012971">
    <property type="entry name" value="NOG2_N_dom"/>
</dbReference>
<keyword evidence="2 5" id="KW-0547">Nucleotide-binding</keyword>
<reference evidence="8 9" key="3">
    <citation type="journal article" date="2016" name="Sci. Rep.">
        <title>Genome-wide diversity and gene expression profiling of Babesia microti isolates identify polymorphic genes that mediate host-pathogen interactions.</title>
        <authorList>
            <person name="Silva J.C."/>
            <person name="Cornillot E."/>
            <person name="McCracken C."/>
            <person name="Usmani-Brown S."/>
            <person name="Dwivedi A."/>
            <person name="Ifeonu O.O."/>
            <person name="Crabtree J."/>
            <person name="Gotia H.T."/>
            <person name="Virji A.Z."/>
            <person name="Reynes C."/>
            <person name="Colinge J."/>
            <person name="Kumar V."/>
            <person name="Lawres L."/>
            <person name="Pazzi J.E."/>
            <person name="Pablo J.V."/>
            <person name="Hung C."/>
            <person name="Brancato J."/>
            <person name="Kumari P."/>
            <person name="Orvis J."/>
            <person name="Tretina K."/>
            <person name="Chibucos M."/>
            <person name="Ott S."/>
            <person name="Sadzewicz L."/>
            <person name="Sengamalay N."/>
            <person name="Shetty A.C."/>
            <person name="Su Q."/>
            <person name="Tallon L."/>
            <person name="Fraser C.M."/>
            <person name="Frutos R."/>
            <person name="Molina D.M."/>
            <person name="Krause P.J."/>
            <person name="Ben Mamoun C."/>
        </authorList>
    </citation>
    <scope>NUCLEOTIDE SEQUENCE [LARGE SCALE GENOMIC DNA]</scope>
    <source>
        <strain evidence="8 9">RI</strain>
    </source>
</reference>
<dbReference type="FunFam" id="3.40.50.300:FF:000559">
    <property type="entry name" value="Nuclear/nucleolar GTPase 2"/>
    <property type="match status" value="1"/>
</dbReference>
<dbReference type="InterPro" id="IPR030378">
    <property type="entry name" value="G_CP_dom"/>
</dbReference>
<evidence type="ECO:0000259" key="7">
    <source>
        <dbReference type="PROSITE" id="PS51721"/>
    </source>
</evidence>
<evidence type="ECO:0000313" key="9">
    <source>
        <dbReference type="Proteomes" id="UP000002899"/>
    </source>
</evidence>
<comment type="function">
    <text evidence="5">GTPase that associates with pre-60S ribosomal subunits in the nucleolus and is required for their nuclear export and maturation.</text>
</comment>
<organism evidence="8 9">
    <name type="scientific">Babesia microti (strain RI)</name>
    <dbReference type="NCBI Taxonomy" id="1133968"/>
    <lineage>
        <taxon>Eukaryota</taxon>
        <taxon>Sar</taxon>
        <taxon>Alveolata</taxon>
        <taxon>Apicomplexa</taxon>
        <taxon>Aconoidasida</taxon>
        <taxon>Piroplasmida</taxon>
        <taxon>Babesiidae</taxon>
        <taxon>Babesia</taxon>
    </lineage>
</organism>
<dbReference type="PROSITE" id="PS51721">
    <property type="entry name" value="G_CP"/>
    <property type="match status" value="1"/>
</dbReference>
<dbReference type="InterPro" id="IPR023179">
    <property type="entry name" value="GTP-bd_ortho_bundle_sf"/>
</dbReference>
<dbReference type="InterPro" id="IPR050755">
    <property type="entry name" value="TRAFAC_YlqF/YawG_RiboMat"/>
</dbReference>
<feature type="compositionally biased region" description="Polar residues" evidence="6">
    <location>
        <begin position="1"/>
        <end position="17"/>
    </location>
</feature>
<evidence type="ECO:0000256" key="4">
    <source>
        <dbReference type="ARBA" id="ARBA00023242"/>
    </source>
</evidence>
<comment type="subcellular location">
    <subcellularLocation>
        <location evidence="1 5">Nucleus</location>
        <location evidence="1 5">Nucleolus</location>
    </subcellularLocation>
</comment>
<name>A0A1R4AB19_BABMR</name>
<dbReference type="Pfam" id="PF08153">
    <property type="entry name" value="NGP1NT"/>
    <property type="match status" value="1"/>
</dbReference>
<evidence type="ECO:0000256" key="2">
    <source>
        <dbReference type="ARBA" id="ARBA00022741"/>
    </source>
</evidence>
<dbReference type="GO" id="GO:0005525">
    <property type="term" value="F:GTP binding"/>
    <property type="evidence" value="ECO:0007669"/>
    <property type="project" value="UniProtKB-KW"/>
</dbReference>
<dbReference type="GeneID" id="24424661"/>
<feature type="region of interest" description="Disordered" evidence="6">
    <location>
        <begin position="1"/>
        <end position="23"/>
    </location>
</feature>
<keyword evidence="9" id="KW-1185">Reference proteome</keyword>
<dbReference type="InterPro" id="IPR027417">
    <property type="entry name" value="P-loop_NTPase"/>
</dbReference>
<dbReference type="Gene3D" id="3.40.50.300">
    <property type="entry name" value="P-loop containing nucleotide triphosphate hydrolases"/>
    <property type="match status" value="1"/>
</dbReference>
<keyword evidence="4 5" id="KW-0539">Nucleus</keyword>
<comment type="similarity">
    <text evidence="5">Belongs to the TRAFAC class YlqF/YawG GTPase family. NOG2 subfamily.</text>
</comment>
<dbReference type="KEGG" id="bmic:BMR1_03g00126"/>
<dbReference type="PRINTS" id="PR00326">
    <property type="entry name" value="GTP1OBG"/>
</dbReference>
<evidence type="ECO:0000256" key="6">
    <source>
        <dbReference type="SAM" id="MobiDB-lite"/>
    </source>
</evidence>
<proteinExistence type="inferred from homology"/>
<evidence type="ECO:0000256" key="1">
    <source>
        <dbReference type="ARBA" id="ARBA00004604"/>
    </source>
</evidence>
<sequence length="461" mass="51683">MKKTIKNATLASKNHANSLKKGSIRINRSVSTENRLKLYRSKGISNTTTHEPTAAARIQPDRRWFGNTRVINQKKLENFREELAKDKNDPTAILLKRSKLPMGLLQTKDLPGKLANKLSFSEVFGPKKQRKRVKLSADSFEELALQAKGKDESYKESNDKSITINTDDAETLYTSESIFSKGTSKRIWGELYKVIDSSDIIIQVLDSRDPVGTRCLRLESHIKTKTCKHLILLLNKCDLVPTWVTKNWIKHLSVEFPTIAFHASINKPFGKHTLLDLLRQYSKLLKDRKHVSVGFVGYPNVGKSSVINTLCGNKSCKAAPVPGETRVWQYVSLTKRVHMIDCPGIVPPEEISDAAKILKGVIRVERVSDPENYILPMLELVNKECLTSIYSISDEWISLSGAEMAEEFLKTVAKRSGKMLPGGIPDCKIAARMVLNDFQRGRISYFISPPHAPPANVDTAG</sequence>
<dbReference type="PANTHER" id="PTHR11089:SF9">
    <property type="entry name" value="NUCLEOLAR GTP-BINDING PROTEIN 2"/>
    <property type="match status" value="1"/>
</dbReference>
<dbReference type="InterPro" id="IPR006073">
    <property type="entry name" value="GTP-bd"/>
</dbReference>
<evidence type="ECO:0000313" key="8">
    <source>
        <dbReference type="EMBL" id="SJK86199.1"/>
    </source>
</evidence>